<accession>A0A0D2F0Z8</accession>
<dbReference type="Gene3D" id="1.10.150.240">
    <property type="entry name" value="Putative phosphatase, domain 2"/>
    <property type="match status" value="1"/>
</dbReference>
<dbReference type="HOGENOM" id="CLU_045011_13_0_1"/>
<dbReference type="InterPro" id="IPR006439">
    <property type="entry name" value="HAD-SF_hydro_IA"/>
</dbReference>
<dbReference type="NCBIfam" id="TIGR01509">
    <property type="entry name" value="HAD-SF-IA-v3"/>
    <property type="match status" value="1"/>
</dbReference>
<keyword evidence="2" id="KW-1185">Reference proteome</keyword>
<dbReference type="Gene3D" id="3.40.50.1000">
    <property type="entry name" value="HAD superfamily/HAD-like"/>
    <property type="match status" value="1"/>
</dbReference>
<dbReference type="GO" id="GO:0016791">
    <property type="term" value="F:phosphatase activity"/>
    <property type="evidence" value="ECO:0007669"/>
    <property type="project" value="UniProtKB-ARBA"/>
</dbReference>
<evidence type="ECO:0000313" key="1">
    <source>
        <dbReference type="EMBL" id="KIW61573.1"/>
    </source>
</evidence>
<proteinExistence type="predicted"/>
<dbReference type="InterPro" id="IPR023198">
    <property type="entry name" value="PGP-like_dom2"/>
</dbReference>
<dbReference type="Proteomes" id="UP000054342">
    <property type="component" value="Unassembled WGS sequence"/>
</dbReference>
<dbReference type="SUPFAM" id="SSF56784">
    <property type="entry name" value="HAD-like"/>
    <property type="match status" value="1"/>
</dbReference>
<evidence type="ECO:0008006" key="3">
    <source>
        <dbReference type="Google" id="ProtNLM"/>
    </source>
</evidence>
<dbReference type="EMBL" id="KN847317">
    <property type="protein sequence ID" value="KIW61573.1"/>
    <property type="molecule type" value="Genomic_DNA"/>
</dbReference>
<dbReference type="SFLD" id="SFLDS00003">
    <property type="entry name" value="Haloacid_Dehalogenase"/>
    <property type="match status" value="1"/>
</dbReference>
<evidence type="ECO:0000313" key="2">
    <source>
        <dbReference type="Proteomes" id="UP000054342"/>
    </source>
</evidence>
<sequence>MAVVPTSSGLPPIRACLFDLDGLLINSEHLLTEARNAVLAEDYSRPPMDWAVKARLQGRSATDSTRILYEWADLPCTITIEEFQGKLNARLREVFKRTALMPGAGELLRRLSRATTGGGEGRGKVIEMALATSSQTAMYKLKTAHLEREGGVLRLIPEKHKVLGDDAGLKDGRGKPAPDIFLLALKAVNQGLRENGEKEIMPEECLVFEDAVAGVEAARRAGMRVVWVPDPGLRELYRGQEGEVLAGRTGEKKENRVTGSHDGQVGEIGDEWGELLSSLEDFEYEKYGIVVEDELDSTVNL</sequence>
<gene>
    <name evidence="1" type="ORF">PV05_01677</name>
</gene>
<dbReference type="Pfam" id="PF00702">
    <property type="entry name" value="Hydrolase"/>
    <property type="match status" value="1"/>
</dbReference>
<name>A0A0D2F0Z8_9EURO</name>
<dbReference type="PANTHER" id="PTHR18901:SF38">
    <property type="entry name" value="PSEUDOURIDINE-5'-PHOSPHATASE"/>
    <property type="match status" value="1"/>
</dbReference>
<dbReference type="OrthoDB" id="40579at2759"/>
<dbReference type="GeneID" id="25323585"/>
<dbReference type="RefSeq" id="XP_013322157.1">
    <property type="nucleotide sequence ID" value="XM_013466703.1"/>
</dbReference>
<dbReference type="AlphaFoldDB" id="A0A0D2F0Z8"/>
<protein>
    <recommendedName>
        <fullName evidence="3">HAD hydrolase, family IA</fullName>
    </recommendedName>
</protein>
<dbReference type="SFLD" id="SFLDG01129">
    <property type="entry name" value="C1.5:_HAD__Beta-PGM__Phosphata"/>
    <property type="match status" value="1"/>
</dbReference>
<dbReference type="PANTHER" id="PTHR18901">
    <property type="entry name" value="2-DEOXYGLUCOSE-6-PHOSPHATE PHOSPHATASE 2"/>
    <property type="match status" value="1"/>
</dbReference>
<dbReference type="InterPro" id="IPR023214">
    <property type="entry name" value="HAD_sf"/>
</dbReference>
<reference evidence="1 2" key="1">
    <citation type="submission" date="2015-01" db="EMBL/GenBank/DDBJ databases">
        <title>The Genome Sequence of Exophiala xenobiotica CBS118157.</title>
        <authorList>
            <consortium name="The Broad Institute Genomics Platform"/>
            <person name="Cuomo C."/>
            <person name="de Hoog S."/>
            <person name="Gorbushina A."/>
            <person name="Stielow B."/>
            <person name="Teixiera M."/>
            <person name="Abouelleil A."/>
            <person name="Chapman S.B."/>
            <person name="Priest M."/>
            <person name="Young S.K."/>
            <person name="Wortman J."/>
            <person name="Nusbaum C."/>
            <person name="Birren B."/>
        </authorList>
    </citation>
    <scope>NUCLEOTIDE SEQUENCE [LARGE SCALE GENOMIC DNA]</scope>
    <source>
        <strain evidence="1 2">CBS 118157</strain>
    </source>
</reference>
<dbReference type="STRING" id="348802.A0A0D2F0Z8"/>
<dbReference type="InterPro" id="IPR036412">
    <property type="entry name" value="HAD-like_sf"/>
</dbReference>
<organism evidence="1 2">
    <name type="scientific">Exophiala xenobiotica</name>
    <dbReference type="NCBI Taxonomy" id="348802"/>
    <lineage>
        <taxon>Eukaryota</taxon>
        <taxon>Fungi</taxon>
        <taxon>Dikarya</taxon>
        <taxon>Ascomycota</taxon>
        <taxon>Pezizomycotina</taxon>
        <taxon>Eurotiomycetes</taxon>
        <taxon>Chaetothyriomycetidae</taxon>
        <taxon>Chaetothyriales</taxon>
        <taxon>Herpotrichiellaceae</taxon>
        <taxon>Exophiala</taxon>
    </lineage>
</organism>